<dbReference type="KEGG" id="rsz:108853198"/>
<proteinExistence type="predicted"/>
<evidence type="ECO:0000256" key="5">
    <source>
        <dbReference type="SAM" id="MobiDB-lite"/>
    </source>
</evidence>
<name>A0A6J0NDC4_RAPSA</name>
<dbReference type="AlphaFoldDB" id="A0A6J0NDC4"/>
<dbReference type="Gene3D" id="2.60.40.790">
    <property type="match status" value="1"/>
</dbReference>
<dbReference type="OrthoDB" id="416217at2759"/>
<evidence type="ECO:0000313" key="7">
    <source>
        <dbReference type="Proteomes" id="UP000504610"/>
    </source>
</evidence>
<keyword evidence="7" id="KW-1185">Reference proteome</keyword>
<dbReference type="SUPFAM" id="SSF49764">
    <property type="entry name" value="HSP20-like chaperones"/>
    <property type="match status" value="1"/>
</dbReference>
<keyword evidence="2" id="KW-0963">Cytoplasm</keyword>
<dbReference type="RefSeq" id="XP_056863312.1">
    <property type="nucleotide sequence ID" value="XM_057007332.1"/>
</dbReference>
<evidence type="ECO:0000256" key="3">
    <source>
        <dbReference type="ARBA" id="ARBA00053226"/>
    </source>
</evidence>
<dbReference type="GO" id="GO:0005737">
    <property type="term" value="C:cytoplasm"/>
    <property type="evidence" value="ECO:0007669"/>
    <property type="project" value="TreeGrafter"/>
</dbReference>
<evidence type="ECO:0000256" key="2">
    <source>
        <dbReference type="ARBA" id="ARBA00022490"/>
    </source>
</evidence>
<feature type="coiled-coil region" evidence="4">
    <location>
        <begin position="55"/>
        <end position="95"/>
    </location>
</feature>
<sequence length="276" mass="31928">MANISDMQEETSTPFSASFDRSNPLGFVEKVLEFIGNESDFLLKDTSDKEIATAVTAVKKRLREAEKEEEDEEVLKTLEKKLKEESVTMEVEKQNMESLKPKEPIEVENPNEGNVTLGEVPNKGNGLDFQMYSWTQTRKEVTINIPVHSGTNSRSVTCKIDRYRLKVCLNGNHTIIDGALFDAVKPDDCFWYLDKKVITVLLTKHEYGWWKYCVKGEPEIDTKKVKAGSSKLDDLDPETRSTVEKMMFDQRQKHDLKKKSISQHHSQNWMKDRRFW</sequence>
<dbReference type="PANTHER" id="PTHR12356:SF29">
    <property type="entry name" value="CS DOMAIN-CONTAINING PROTEIN"/>
    <property type="match status" value="1"/>
</dbReference>
<organism evidence="7 8">
    <name type="scientific">Raphanus sativus</name>
    <name type="common">Radish</name>
    <name type="synonym">Raphanus raphanistrum var. sativus</name>
    <dbReference type="NCBI Taxonomy" id="3726"/>
    <lineage>
        <taxon>Eukaryota</taxon>
        <taxon>Viridiplantae</taxon>
        <taxon>Streptophyta</taxon>
        <taxon>Embryophyta</taxon>
        <taxon>Tracheophyta</taxon>
        <taxon>Spermatophyta</taxon>
        <taxon>Magnoliopsida</taxon>
        <taxon>eudicotyledons</taxon>
        <taxon>Gunneridae</taxon>
        <taxon>Pentapetalae</taxon>
        <taxon>rosids</taxon>
        <taxon>malvids</taxon>
        <taxon>Brassicales</taxon>
        <taxon>Brassicaceae</taxon>
        <taxon>Brassiceae</taxon>
        <taxon>Raphanus</taxon>
    </lineage>
</organism>
<dbReference type="InterPro" id="IPR007052">
    <property type="entry name" value="CS_dom"/>
</dbReference>
<dbReference type="InterPro" id="IPR037898">
    <property type="entry name" value="NudC_fam"/>
</dbReference>
<feature type="domain" description="CS" evidence="6">
    <location>
        <begin position="127"/>
        <end position="214"/>
    </location>
</feature>
<comment type="subcellular location">
    <subcellularLocation>
        <location evidence="1">Cytoplasmic granule</location>
    </subcellularLocation>
</comment>
<dbReference type="GO" id="GO:0006457">
    <property type="term" value="P:protein folding"/>
    <property type="evidence" value="ECO:0007669"/>
    <property type="project" value="TreeGrafter"/>
</dbReference>
<protein>
    <submittedName>
        <fullName evidence="8 9">Protein BOBBER 2</fullName>
    </submittedName>
</protein>
<keyword evidence="4" id="KW-0175">Coiled coil</keyword>
<dbReference type="InterPro" id="IPR008978">
    <property type="entry name" value="HSP20-like_chaperone"/>
</dbReference>
<comment type="function">
    <text evidence="3">Small heat shock protein required for the establishment of auxin gradients and for patterning of the apical domain of the embryo. Involved in the specification of the cotyledon primordia. Also required for normal inflorescence and floral meristem function, normal developmental patterning and thermotolerance. Acts as a molecular chaperone.</text>
</comment>
<dbReference type="PANTHER" id="PTHR12356">
    <property type="entry name" value="NUCLEAR MOVEMENT PROTEIN NUDC"/>
    <property type="match status" value="1"/>
</dbReference>
<dbReference type="GO" id="GO:0051082">
    <property type="term" value="F:unfolded protein binding"/>
    <property type="evidence" value="ECO:0007669"/>
    <property type="project" value="TreeGrafter"/>
</dbReference>
<gene>
    <name evidence="8" type="primary">LOC108855663</name>
    <name evidence="9" type="synonym">LOC108853198</name>
</gene>
<evidence type="ECO:0000259" key="6">
    <source>
        <dbReference type="PROSITE" id="PS51203"/>
    </source>
</evidence>
<dbReference type="GeneID" id="108855663"/>
<dbReference type="CDD" id="cd06467">
    <property type="entry name" value="p23_NUDC_like"/>
    <property type="match status" value="1"/>
</dbReference>
<dbReference type="Proteomes" id="UP000504610">
    <property type="component" value="Chromosome 4"/>
</dbReference>
<dbReference type="GO" id="GO:0006950">
    <property type="term" value="P:response to stress"/>
    <property type="evidence" value="ECO:0007669"/>
    <property type="project" value="UniProtKB-ARBA"/>
</dbReference>
<evidence type="ECO:0000313" key="8">
    <source>
        <dbReference type="RefSeq" id="XP_018485034.1"/>
    </source>
</evidence>
<reference evidence="8 9" key="2">
    <citation type="submission" date="2025-04" db="UniProtKB">
        <authorList>
            <consortium name="RefSeq"/>
        </authorList>
    </citation>
    <scope>IDENTIFICATION</scope>
    <source>
        <tissue evidence="8 9">Leaf</tissue>
    </source>
</reference>
<evidence type="ECO:0000313" key="9">
    <source>
        <dbReference type="RefSeq" id="XP_056863312.1"/>
    </source>
</evidence>
<dbReference type="RefSeq" id="XP_018485034.1">
    <property type="nucleotide sequence ID" value="XM_018629532.2"/>
</dbReference>
<feature type="compositionally biased region" description="Polar residues" evidence="5">
    <location>
        <begin position="10"/>
        <end position="21"/>
    </location>
</feature>
<dbReference type="KEGG" id="rsz:108855663"/>
<feature type="region of interest" description="Disordered" evidence="5">
    <location>
        <begin position="1"/>
        <end position="22"/>
    </location>
</feature>
<dbReference type="Pfam" id="PF04969">
    <property type="entry name" value="CS"/>
    <property type="match status" value="1"/>
</dbReference>
<dbReference type="PROSITE" id="PS51203">
    <property type="entry name" value="CS"/>
    <property type="match status" value="1"/>
</dbReference>
<evidence type="ECO:0000256" key="4">
    <source>
        <dbReference type="SAM" id="Coils"/>
    </source>
</evidence>
<accession>A0A6J0NDC4</accession>
<reference evidence="7" key="1">
    <citation type="journal article" date="2019" name="Database">
        <title>The radish genome database (RadishGD): an integrated information resource for radish genomics.</title>
        <authorList>
            <person name="Yu H.J."/>
            <person name="Baek S."/>
            <person name="Lee Y.J."/>
            <person name="Cho A."/>
            <person name="Mun J.H."/>
        </authorList>
    </citation>
    <scope>NUCLEOTIDE SEQUENCE [LARGE SCALE GENOMIC DNA]</scope>
    <source>
        <strain evidence="7">cv. WK10039</strain>
    </source>
</reference>
<dbReference type="FunFam" id="2.60.40.790:FF:000001">
    <property type="entry name" value="Nuclear migration protein nudC"/>
    <property type="match status" value="1"/>
</dbReference>
<evidence type="ECO:0000256" key="1">
    <source>
        <dbReference type="ARBA" id="ARBA00004463"/>
    </source>
</evidence>